<keyword evidence="12" id="KW-0010">Activator</keyword>
<evidence type="ECO:0000256" key="13">
    <source>
        <dbReference type="ARBA" id="ARBA00023163"/>
    </source>
</evidence>
<keyword evidence="5 19" id="KW-0812">Transmembrane</keyword>
<evidence type="ECO:0000256" key="7">
    <source>
        <dbReference type="ARBA" id="ARBA00022968"/>
    </source>
</evidence>
<dbReference type="InterPro" id="IPR046347">
    <property type="entry name" value="bZIP_sf"/>
</dbReference>
<dbReference type="GO" id="GO:0005634">
    <property type="term" value="C:nucleus"/>
    <property type="evidence" value="ECO:0007669"/>
    <property type="project" value="TreeGrafter"/>
</dbReference>
<evidence type="ECO:0000256" key="14">
    <source>
        <dbReference type="ARBA" id="ARBA00023180"/>
    </source>
</evidence>
<keyword evidence="7" id="KW-0735">Signal-anchor</keyword>
<dbReference type="CDD" id="cd14689">
    <property type="entry name" value="bZIP_CREB3"/>
    <property type="match status" value="1"/>
</dbReference>
<feature type="coiled-coil region" evidence="17">
    <location>
        <begin position="207"/>
        <end position="248"/>
    </location>
</feature>
<dbReference type="GO" id="GO:0000978">
    <property type="term" value="F:RNA polymerase II cis-regulatory region sequence-specific DNA binding"/>
    <property type="evidence" value="ECO:0007669"/>
    <property type="project" value="TreeGrafter"/>
</dbReference>
<feature type="compositionally biased region" description="Basic and acidic residues" evidence="18">
    <location>
        <begin position="376"/>
        <end position="406"/>
    </location>
</feature>
<evidence type="ECO:0000256" key="3">
    <source>
        <dbReference type="ARBA" id="ARBA00011195"/>
    </source>
</evidence>
<dbReference type="OrthoDB" id="674948at2759"/>
<dbReference type="Pfam" id="PF00170">
    <property type="entry name" value="bZIP_1"/>
    <property type="match status" value="1"/>
</dbReference>
<keyword evidence="14" id="KW-0325">Glycoprotein</keyword>
<keyword evidence="10" id="KW-0238">DNA-binding</keyword>
<sequence length="406" mass="45057">MREYDCVSQELKTTETDGGPLSPCSGVVFPALDLETHAQTWSVHAPSPVMDSDSDEVLPAMNPNAMYSSTLTENVSDPGTAPQEGVACQLIYDIISQEPETTQQGVDVISIELDEWSSQLLLSQSCVVNELKMENMPDHEAQEEGFLGFPELQLTEEEQKLLDQEGISLPNNLPLTKAEERILKRVRRKIRNKLSAQDSRRRKKEYIDGLESRAAACSAQNQELQRTVDQLEKRNMSLVAQLQRLQTLIKQTATKAAQTSTCIMILFFSLVLLIFPSVNPFRRGSESLQMDSFAPHAGISRNILNDAAASAILEDSVLQEEAVYVFSEQKEADSSDLDSTEMLRKLDDIPIAPGSGFEAKNETNKKEGETIALLLTEDKPDANKLTEAPKETRPSDAVKQTHAEEM</sequence>
<dbReference type="InterPro" id="IPR051381">
    <property type="entry name" value="CREB_ATF_subfamily"/>
</dbReference>
<evidence type="ECO:0000256" key="12">
    <source>
        <dbReference type="ARBA" id="ARBA00023159"/>
    </source>
</evidence>
<evidence type="ECO:0000256" key="2">
    <source>
        <dbReference type="ARBA" id="ARBA00009050"/>
    </source>
</evidence>
<feature type="domain" description="BZIP" evidence="20">
    <location>
        <begin position="182"/>
        <end position="245"/>
    </location>
</feature>
<evidence type="ECO:0000256" key="16">
    <source>
        <dbReference type="ARBA" id="ARBA00057520"/>
    </source>
</evidence>
<protein>
    <recommendedName>
        <fullName evidence="4">Cyclic AMP-responsive element-binding protein 3-like protein 4</fullName>
    </recommendedName>
</protein>
<evidence type="ECO:0000259" key="20">
    <source>
        <dbReference type="PROSITE" id="PS50217"/>
    </source>
</evidence>
<dbReference type="EMBL" id="SRMA01025136">
    <property type="protein sequence ID" value="TRY98835.1"/>
    <property type="molecule type" value="Genomic_DNA"/>
</dbReference>
<accession>A0A553R9I3</accession>
<dbReference type="GO" id="GO:0005789">
    <property type="term" value="C:endoplasmic reticulum membrane"/>
    <property type="evidence" value="ECO:0007669"/>
    <property type="project" value="UniProtKB-SubCell"/>
</dbReference>
<evidence type="ECO:0000256" key="4">
    <source>
        <dbReference type="ARBA" id="ARBA00013878"/>
    </source>
</evidence>
<evidence type="ECO:0000256" key="8">
    <source>
        <dbReference type="ARBA" id="ARBA00022989"/>
    </source>
</evidence>
<proteinExistence type="inferred from homology"/>
<name>A0A553R9I3_9TELE</name>
<keyword evidence="8 19" id="KW-1133">Transmembrane helix</keyword>
<evidence type="ECO:0000256" key="11">
    <source>
        <dbReference type="ARBA" id="ARBA00023136"/>
    </source>
</evidence>
<comment type="similarity">
    <text evidence="2">Belongs to the bZIP family. ATF subfamily.</text>
</comment>
<evidence type="ECO:0000313" key="22">
    <source>
        <dbReference type="Proteomes" id="UP000316079"/>
    </source>
</evidence>
<keyword evidence="9" id="KW-0805">Transcription regulation</keyword>
<keyword evidence="22" id="KW-1185">Reference proteome</keyword>
<evidence type="ECO:0000256" key="10">
    <source>
        <dbReference type="ARBA" id="ARBA00023125"/>
    </source>
</evidence>
<dbReference type="GO" id="GO:0000981">
    <property type="term" value="F:DNA-binding transcription factor activity, RNA polymerase II-specific"/>
    <property type="evidence" value="ECO:0007669"/>
    <property type="project" value="TreeGrafter"/>
</dbReference>
<keyword evidence="11 19" id="KW-0472">Membrane</keyword>
<evidence type="ECO:0000256" key="6">
    <source>
        <dbReference type="ARBA" id="ARBA00022824"/>
    </source>
</evidence>
<comment type="subunit">
    <text evidence="3">Binds DNA as a dimer.</text>
</comment>
<dbReference type="FunFam" id="1.20.5.170:FF:000042">
    <property type="entry name" value="Cyclic AMP-responsive element-binding protein 3-like protein 3"/>
    <property type="match status" value="1"/>
</dbReference>
<dbReference type="PROSITE" id="PS50217">
    <property type="entry name" value="BZIP"/>
    <property type="match status" value="1"/>
</dbReference>
<comment type="function">
    <text evidence="16">Transcriptional activator. Binds the cAMP response element (CRE). Activates transcription through box-B element and CRE. Seems to function synergistically with atf6. Regulates FGF21 transcription.</text>
</comment>
<evidence type="ECO:0000256" key="1">
    <source>
        <dbReference type="ARBA" id="ARBA00004648"/>
    </source>
</evidence>
<keyword evidence="6" id="KW-0256">Endoplasmic reticulum</keyword>
<feature type="region of interest" description="Disordered" evidence="18">
    <location>
        <begin position="374"/>
        <end position="406"/>
    </location>
</feature>
<dbReference type="InterPro" id="IPR004827">
    <property type="entry name" value="bZIP"/>
</dbReference>
<evidence type="ECO:0000256" key="5">
    <source>
        <dbReference type="ARBA" id="ARBA00022692"/>
    </source>
</evidence>
<evidence type="ECO:0000256" key="9">
    <source>
        <dbReference type="ARBA" id="ARBA00023015"/>
    </source>
</evidence>
<evidence type="ECO:0000256" key="15">
    <source>
        <dbReference type="ARBA" id="ARBA00023242"/>
    </source>
</evidence>
<reference evidence="21 22" key="1">
    <citation type="journal article" date="2019" name="Sci. Data">
        <title>Hybrid genome assembly and annotation of Danionella translucida.</title>
        <authorList>
            <person name="Kadobianskyi M."/>
            <person name="Schulze L."/>
            <person name="Schuelke M."/>
            <person name="Judkewitz B."/>
        </authorList>
    </citation>
    <scope>NUCLEOTIDE SEQUENCE [LARGE SCALE GENOMIC DNA]</scope>
    <source>
        <strain evidence="21 22">Bolton</strain>
    </source>
</reference>
<keyword evidence="15" id="KW-0539">Nucleus</keyword>
<keyword evidence="17" id="KW-0175">Coiled coil</keyword>
<comment type="caution">
    <text evidence="21">The sequence shown here is derived from an EMBL/GenBank/DDBJ whole genome shotgun (WGS) entry which is preliminary data.</text>
</comment>
<dbReference type="SMART" id="SM00338">
    <property type="entry name" value="BRLZ"/>
    <property type="match status" value="1"/>
</dbReference>
<organism evidence="21 22">
    <name type="scientific">Danionella cerebrum</name>
    <dbReference type="NCBI Taxonomy" id="2873325"/>
    <lineage>
        <taxon>Eukaryota</taxon>
        <taxon>Metazoa</taxon>
        <taxon>Chordata</taxon>
        <taxon>Craniata</taxon>
        <taxon>Vertebrata</taxon>
        <taxon>Euteleostomi</taxon>
        <taxon>Actinopterygii</taxon>
        <taxon>Neopterygii</taxon>
        <taxon>Teleostei</taxon>
        <taxon>Ostariophysi</taxon>
        <taxon>Cypriniformes</taxon>
        <taxon>Danionidae</taxon>
        <taxon>Danioninae</taxon>
        <taxon>Danionella</taxon>
    </lineage>
</organism>
<evidence type="ECO:0000256" key="17">
    <source>
        <dbReference type="SAM" id="Coils"/>
    </source>
</evidence>
<keyword evidence="13" id="KW-0804">Transcription</keyword>
<dbReference type="PANTHER" id="PTHR45996">
    <property type="entry name" value="AGAP001464-PB"/>
    <property type="match status" value="1"/>
</dbReference>
<dbReference type="STRING" id="623744.A0A553R9I3"/>
<dbReference type="SUPFAM" id="SSF57959">
    <property type="entry name" value="Leucine zipper domain"/>
    <property type="match status" value="1"/>
</dbReference>
<gene>
    <name evidence="21" type="ORF">DNTS_023468</name>
</gene>
<dbReference type="Gene3D" id="1.20.5.170">
    <property type="match status" value="1"/>
</dbReference>
<feature type="transmembrane region" description="Helical" evidence="19">
    <location>
        <begin position="256"/>
        <end position="275"/>
    </location>
</feature>
<evidence type="ECO:0000313" key="21">
    <source>
        <dbReference type="EMBL" id="TRY98835.1"/>
    </source>
</evidence>
<dbReference type="PANTHER" id="PTHR45996:SF2">
    <property type="entry name" value="CYCLIC AMP-RESPONSIVE ELEMENT-BINDING PROTEIN 3-LIKE PROTEIN 4"/>
    <property type="match status" value="1"/>
</dbReference>
<evidence type="ECO:0000256" key="18">
    <source>
        <dbReference type="SAM" id="MobiDB-lite"/>
    </source>
</evidence>
<evidence type="ECO:0000256" key="19">
    <source>
        <dbReference type="SAM" id="Phobius"/>
    </source>
</evidence>
<dbReference type="AlphaFoldDB" id="A0A553R9I3"/>
<dbReference type="Proteomes" id="UP000316079">
    <property type="component" value="Unassembled WGS sequence"/>
</dbReference>
<comment type="subcellular location">
    <subcellularLocation>
        <location evidence="1">Endoplasmic reticulum membrane</location>
        <topology evidence="1">Single-pass type II membrane protein</topology>
    </subcellularLocation>
</comment>